<organism evidence="1 2">
    <name type="scientific">Nostoc commune NIES-4072</name>
    <dbReference type="NCBI Taxonomy" id="2005467"/>
    <lineage>
        <taxon>Bacteria</taxon>
        <taxon>Bacillati</taxon>
        <taxon>Cyanobacteriota</taxon>
        <taxon>Cyanophyceae</taxon>
        <taxon>Nostocales</taxon>
        <taxon>Nostocaceae</taxon>
        <taxon>Nostoc</taxon>
    </lineage>
</organism>
<accession>A0A2R5FIJ4</accession>
<sequence>MIQNIKRNCPICNSQNKKFLFRQKFSLLSEGSLLTGYDVVVCENCGFGFADDIPEQTEFDIYYQQMSKYEYQDSGGKESGFDLMRFQIYVKTIKPYLLSTQSSILDLGCATGRLLSLFKESGYTNVKGLDPSPVCSDLAAKLYRIVVQTGNLWDIEIPGKPFNCIILSGVLEHIRDIDRALSRLSNILSDDGIVFIDVPNASKFSMYQDAPFQQFSMEHINFFSPFSLSNLMKSFGFLELLSLKENYPQSPNTICPSVSGIYKKIDNVNPASIVKDELTEIDLSNYITQSKKIEERIHQIINDVVDKASSILVWGTGTHTLRLMGTSRLSQAKISAFIDSNYRYQGKTIFDIPIISPDDIKNRDEPILISSRVFQESIKIQIKDILKLENNLILLY</sequence>
<dbReference type="CDD" id="cd02440">
    <property type="entry name" value="AdoMet_MTases"/>
    <property type="match status" value="1"/>
</dbReference>
<dbReference type="Pfam" id="PF13489">
    <property type="entry name" value="Methyltransf_23"/>
    <property type="match status" value="1"/>
</dbReference>
<keyword evidence="2" id="KW-1185">Reference proteome</keyword>
<keyword evidence="1" id="KW-0489">Methyltransferase</keyword>
<dbReference type="EMBL" id="BDUD01000001">
    <property type="protein sequence ID" value="GBG18552.1"/>
    <property type="molecule type" value="Genomic_DNA"/>
</dbReference>
<dbReference type="Gene3D" id="3.40.50.720">
    <property type="entry name" value="NAD(P)-binding Rossmann-like Domain"/>
    <property type="match status" value="1"/>
</dbReference>
<keyword evidence="1" id="KW-0808">Transferase</keyword>
<dbReference type="Proteomes" id="UP000245124">
    <property type="component" value="Unassembled WGS sequence"/>
</dbReference>
<proteinExistence type="predicted"/>
<dbReference type="AlphaFoldDB" id="A0A2R5FIJ4"/>
<gene>
    <name evidence="1" type="ORF">NIES4072_22170</name>
</gene>
<dbReference type="RefSeq" id="WP_109008544.1">
    <property type="nucleotide sequence ID" value="NZ_BDUD01000001.1"/>
</dbReference>
<dbReference type="SUPFAM" id="SSF53335">
    <property type="entry name" value="S-adenosyl-L-methionine-dependent methyltransferases"/>
    <property type="match status" value="2"/>
</dbReference>
<dbReference type="OrthoDB" id="517750at2"/>
<comment type="caution">
    <text evidence="1">The sequence shown here is derived from an EMBL/GenBank/DDBJ whole genome shotgun (WGS) entry which is preliminary data.</text>
</comment>
<evidence type="ECO:0000313" key="2">
    <source>
        <dbReference type="Proteomes" id="UP000245124"/>
    </source>
</evidence>
<reference evidence="1 2" key="1">
    <citation type="submission" date="2017-06" db="EMBL/GenBank/DDBJ databases">
        <title>Genome sequencing of cyanobaciteial culture collection at National Institute for Environmental Studies (NIES).</title>
        <authorList>
            <person name="Hirose Y."/>
            <person name="Shimura Y."/>
            <person name="Fujisawa T."/>
            <person name="Nakamura Y."/>
            <person name="Kawachi M."/>
        </authorList>
    </citation>
    <scope>NUCLEOTIDE SEQUENCE [LARGE SCALE GENOMIC DNA]</scope>
    <source>
        <strain evidence="1 2">NIES-4072</strain>
    </source>
</reference>
<dbReference type="PANTHER" id="PTHR43861">
    <property type="entry name" value="TRANS-ACONITATE 2-METHYLTRANSFERASE-RELATED"/>
    <property type="match status" value="1"/>
</dbReference>
<evidence type="ECO:0000313" key="1">
    <source>
        <dbReference type="EMBL" id="GBG18552.1"/>
    </source>
</evidence>
<dbReference type="GO" id="GO:0008168">
    <property type="term" value="F:methyltransferase activity"/>
    <property type="evidence" value="ECO:0007669"/>
    <property type="project" value="UniProtKB-KW"/>
</dbReference>
<protein>
    <submittedName>
        <fullName evidence="1">Putative methyltransferase</fullName>
    </submittedName>
</protein>
<dbReference type="GO" id="GO:0032259">
    <property type="term" value="P:methylation"/>
    <property type="evidence" value="ECO:0007669"/>
    <property type="project" value="UniProtKB-KW"/>
</dbReference>
<name>A0A2R5FIJ4_NOSCO</name>
<dbReference type="InterPro" id="IPR029063">
    <property type="entry name" value="SAM-dependent_MTases_sf"/>
</dbReference>
<dbReference type="Gene3D" id="3.40.50.150">
    <property type="entry name" value="Vaccinia Virus protein VP39"/>
    <property type="match status" value="1"/>
</dbReference>